<dbReference type="CDD" id="cd16913">
    <property type="entry name" value="YkuD_like"/>
    <property type="match status" value="1"/>
</dbReference>
<name>A0A0R1U5L4_9LACO</name>
<dbReference type="STRING" id="1423724.FC32_GL000174"/>
<sequence length="243" mass="27575">MKKSKWIHWLVALCLVGLVGYSAFHVHRAEVKNEQKMAKQAKLDKAQKAKQKALLAEQKKNMQVPISWEKPSELLAYPDVSKAVKSKNKATKIWLLVSQDKQRVYVRQGPYTLYTMYASMAKNYEGTKNYQETPVGTFKLQAKRGDSYYDATKGYGAKYWTSFLGNGAYRFESVPFSEDGNVILSQAKLLGQKVTKKKNVNAYGSIRLSVSDAKWIMENLPKGTQVIIQGSGQKDDPWETMKD</sequence>
<evidence type="ECO:0000259" key="7">
    <source>
        <dbReference type="PROSITE" id="PS52029"/>
    </source>
</evidence>
<keyword evidence="9" id="KW-1185">Reference proteome</keyword>
<dbReference type="Pfam" id="PF03734">
    <property type="entry name" value="YkuD"/>
    <property type="match status" value="1"/>
</dbReference>
<dbReference type="InterPro" id="IPR038063">
    <property type="entry name" value="Transpep_catalytic_dom"/>
</dbReference>
<keyword evidence="5 6" id="KW-0961">Cell wall biogenesis/degradation</keyword>
<dbReference type="GO" id="GO:0071972">
    <property type="term" value="F:peptidoglycan L,D-transpeptidase activity"/>
    <property type="evidence" value="ECO:0007669"/>
    <property type="project" value="TreeGrafter"/>
</dbReference>
<dbReference type="PROSITE" id="PS52029">
    <property type="entry name" value="LD_TPASE"/>
    <property type="match status" value="1"/>
</dbReference>
<comment type="caution">
    <text evidence="6">Lacks conserved residue(s) required for the propagation of feature annotation.</text>
</comment>
<evidence type="ECO:0000256" key="2">
    <source>
        <dbReference type="ARBA" id="ARBA00022679"/>
    </source>
</evidence>
<dbReference type="PATRIC" id="fig|1423724.4.peg.182"/>
<evidence type="ECO:0000256" key="3">
    <source>
        <dbReference type="ARBA" id="ARBA00022960"/>
    </source>
</evidence>
<dbReference type="PANTHER" id="PTHR30582:SF2">
    <property type="entry name" value="L,D-TRANSPEPTIDASE YCIB-RELATED"/>
    <property type="match status" value="1"/>
</dbReference>
<keyword evidence="4 6" id="KW-0573">Peptidoglycan synthesis</keyword>
<dbReference type="RefSeq" id="WP_025087521.1">
    <property type="nucleotide sequence ID" value="NZ_AZFT01000043.1"/>
</dbReference>
<dbReference type="GO" id="GO:0016740">
    <property type="term" value="F:transferase activity"/>
    <property type="evidence" value="ECO:0007669"/>
    <property type="project" value="UniProtKB-KW"/>
</dbReference>
<proteinExistence type="predicted"/>
<evidence type="ECO:0000256" key="4">
    <source>
        <dbReference type="ARBA" id="ARBA00022984"/>
    </source>
</evidence>
<keyword evidence="3 6" id="KW-0133">Cell shape</keyword>
<dbReference type="Gene3D" id="2.40.440.10">
    <property type="entry name" value="L,D-transpeptidase catalytic domain-like"/>
    <property type="match status" value="1"/>
</dbReference>
<evidence type="ECO:0000313" key="8">
    <source>
        <dbReference type="EMBL" id="KRL85131.1"/>
    </source>
</evidence>
<keyword evidence="2" id="KW-0808">Transferase</keyword>
<dbReference type="SUPFAM" id="SSF141523">
    <property type="entry name" value="L,D-transpeptidase catalytic domain-like"/>
    <property type="match status" value="1"/>
</dbReference>
<dbReference type="PANTHER" id="PTHR30582">
    <property type="entry name" value="L,D-TRANSPEPTIDASE"/>
    <property type="match status" value="1"/>
</dbReference>
<dbReference type="InterPro" id="IPR005490">
    <property type="entry name" value="LD_TPept_cat_dom"/>
</dbReference>
<dbReference type="eggNOG" id="COG1376">
    <property type="taxonomic scope" value="Bacteria"/>
</dbReference>
<feature type="domain" description="L,D-TPase catalytic" evidence="7">
    <location>
        <begin position="93"/>
        <end position="229"/>
    </location>
</feature>
<evidence type="ECO:0000256" key="1">
    <source>
        <dbReference type="ARBA" id="ARBA00004752"/>
    </source>
</evidence>
<dbReference type="GO" id="GO:0008360">
    <property type="term" value="P:regulation of cell shape"/>
    <property type="evidence" value="ECO:0007669"/>
    <property type="project" value="UniProtKB-UniRule"/>
</dbReference>
<dbReference type="GO" id="GO:0018104">
    <property type="term" value="P:peptidoglycan-protein cross-linking"/>
    <property type="evidence" value="ECO:0007669"/>
    <property type="project" value="TreeGrafter"/>
</dbReference>
<evidence type="ECO:0000313" key="9">
    <source>
        <dbReference type="Proteomes" id="UP000051324"/>
    </source>
</evidence>
<dbReference type="GO" id="GO:0005576">
    <property type="term" value="C:extracellular region"/>
    <property type="evidence" value="ECO:0007669"/>
    <property type="project" value="TreeGrafter"/>
</dbReference>
<dbReference type="AlphaFoldDB" id="A0A0R1U5L4"/>
<dbReference type="Proteomes" id="UP000051324">
    <property type="component" value="Unassembled WGS sequence"/>
</dbReference>
<dbReference type="GO" id="GO:0071555">
    <property type="term" value="P:cell wall organization"/>
    <property type="evidence" value="ECO:0007669"/>
    <property type="project" value="UniProtKB-UniRule"/>
</dbReference>
<gene>
    <name evidence="8" type="ORF">FC32_GL000174</name>
</gene>
<protein>
    <submittedName>
        <fullName evidence="8">ErfK family protein</fullName>
    </submittedName>
</protein>
<reference evidence="8 9" key="1">
    <citation type="journal article" date="2015" name="Genome Announc.">
        <title>Expanding the biotechnology potential of lactobacilli through comparative genomics of 213 strains and associated genera.</title>
        <authorList>
            <person name="Sun Z."/>
            <person name="Harris H.M."/>
            <person name="McCann A."/>
            <person name="Guo C."/>
            <person name="Argimon S."/>
            <person name="Zhang W."/>
            <person name="Yang X."/>
            <person name="Jeffery I.B."/>
            <person name="Cooney J.C."/>
            <person name="Kagawa T.F."/>
            <person name="Liu W."/>
            <person name="Song Y."/>
            <person name="Salvetti E."/>
            <person name="Wrobel A."/>
            <person name="Rasinkangas P."/>
            <person name="Parkhill J."/>
            <person name="Rea M.C."/>
            <person name="O'Sullivan O."/>
            <person name="Ritari J."/>
            <person name="Douillard F.P."/>
            <person name="Paul Ross R."/>
            <person name="Yang R."/>
            <person name="Briner A.E."/>
            <person name="Felis G.E."/>
            <person name="de Vos W.M."/>
            <person name="Barrangou R."/>
            <person name="Klaenhammer T.R."/>
            <person name="Caufield P.W."/>
            <person name="Cui Y."/>
            <person name="Zhang H."/>
            <person name="O'Toole P.W."/>
        </authorList>
    </citation>
    <scope>NUCLEOTIDE SEQUENCE [LARGE SCALE GENOMIC DNA]</scope>
    <source>
        <strain evidence="8 9">DSM 16634</strain>
    </source>
</reference>
<evidence type="ECO:0000256" key="5">
    <source>
        <dbReference type="ARBA" id="ARBA00023316"/>
    </source>
</evidence>
<organism evidence="8 9">
    <name type="scientific">Ligilactobacillus apodemi DSM 16634 = JCM 16172</name>
    <dbReference type="NCBI Taxonomy" id="1423724"/>
    <lineage>
        <taxon>Bacteria</taxon>
        <taxon>Bacillati</taxon>
        <taxon>Bacillota</taxon>
        <taxon>Bacilli</taxon>
        <taxon>Lactobacillales</taxon>
        <taxon>Lactobacillaceae</taxon>
        <taxon>Ligilactobacillus</taxon>
    </lineage>
</organism>
<evidence type="ECO:0000256" key="6">
    <source>
        <dbReference type="PROSITE-ProRule" id="PRU01373"/>
    </source>
</evidence>
<comment type="caution">
    <text evidence="8">The sequence shown here is derived from an EMBL/GenBank/DDBJ whole genome shotgun (WGS) entry which is preliminary data.</text>
</comment>
<accession>A0A0R1U5L4</accession>
<comment type="pathway">
    <text evidence="1 6">Cell wall biogenesis; peptidoglycan biosynthesis.</text>
</comment>
<dbReference type="InterPro" id="IPR050979">
    <property type="entry name" value="LD-transpeptidase"/>
</dbReference>
<dbReference type="OrthoDB" id="177750at2"/>
<dbReference type="EMBL" id="AZFT01000043">
    <property type="protein sequence ID" value="KRL85131.1"/>
    <property type="molecule type" value="Genomic_DNA"/>
</dbReference>
<dbReference type="UniPathway" id="UPA00219"/>